<dbReference type="PANTHER" id="PTHR30023">
    <property type="entry name" value="D-ALANYL-D-ALANINE CARBOXYPEPTIDASE"/>
    <property type="match status" value="1"/>
</dbReference>
<dbReference type="InterPro" id="IPR000667">
    <property type="entry name" value="Peptidase_S13"/>
</dbReference>
<sequence length="444" mass="51183">MDNSVLNSIKSTSQGLLNQLLNPNLVLVLFMSSVLFSCSTTRVRSVKRQVSTALNSKFYNNQFTGVLVVDHLKKDTLICINSDKYFTPASNVKIFTLYSGLQLIPNKIPSLKYLVQNDTLYFEGTGDPSWLHPYFQDSTALEFLEGFKNLAFSVENYRDTKFGPGWAWEDYEFYFSPERGSIPTYGNVIKLFEKDSLVISPNFFKNSIHRKKRENLRDLAENKFFIPENLKDTLEIPFKTSKEFTKTILQNQLAKKLRYIANFPKGEKTVLYGIETDSIYKRMLYESDNFLAEQLMLVATSTLSDTLNFKTSRDYILQSTLSGLKQPPRWADGSGLSRYNLFTPESFVQVLTLLKEEINEQRLFHLFPSWNASGTITKSKNVNEIPFIYAKSGGMGNVYNLSGYLKTKSDRILIFSFMNNHFRSPSREVRQNMYTILKKIHDAY</sequence>
<dbReference type="Gene3D" id="3.40.710.10">
    <property type="entry name" value="DD-peptidase/beta-lactamase superfamily"/>
    <property type="match status" value="2"/>
</dbReference>
<evidence type="ECO:0000313" key="4">
    <source>
        <dbReference type="Proteomes" id="UP001255246"/>
    </source>
</evidence>
<name>A0ABU3AA77_9FLAO</name>
<dbReference type="Proteomes" id="UP001255246">
    <property type="component" value="Unassembled WGS sequence"/>
</dbReference>
<comment type="caution">
    <text evidence="3">The sequence shown here is derived from an EMBL/GenBank/DDBJ whole genome shotgun (WGS) entry which is preliminary data.</text>
</comment>
<protein>
    <submittedName>
        <fullName evidence="3">D-alanyl-D-alanine carboxypeptidase</fullName>
        <ecNumber evidence="3">3.4.16.4</ecNumber>
    </submittedName>
</protein>
<dbReference type="Pfam" id="PF02113">
    <property type="entry name" value="Peptidase_S13"/>
    <property type="match status" value="1"/>
</dbReference>
<dbReference type="GO" id="GO:0009002">
    <property type="term" value="F:serine-type D-Ala-D-Ala carboxypeptidase activity"/>
    <property type="evidence" value="ECO:0007669"/>
    <property type="project" value="UniProtKB-EC"/>
</dbReference>
<dbReference type="EMBL" id="JAVRHR010000002">
    <property type="protein sequence ID" value="MDT0607084.1"/>
    <property type="molecule type" value="Genomic_DNA"/>
</dbReference>
<organism evidence="3 4">
    <name type="scientific">Croceitalea rosinachiae</name>
    <dbReference type="NCBI Taxonomy" id="3075596"/>
    <lineage>
        <taxon>Bacteria</taxon>
        <taxon>Pseudomonadati</taxon>
        <taxon>Bacteroidota</taxon>
        <taxon>Flavobacteriia</taxon>
        <taxon>Flavobacteriales</taxon>
        <taxon>Flavobacteriaceae</taxon>
        <taxon>Croceitalea</taxon>
    </lineage>
</organism>
<dbReference type="PANTHER" id="PTHR30023:SF0">
    <property type="entry name" value="PENICILLIN-SENSITIVE CARBOXYPEPTIDASE A"/>
    <property type="match status" value="1"/>
</dbReference>
<dbReference type="InterPro" id="IPR012338">
    <property type="entry name" value="Beta-lactam/transpept-like"/>
</dbReference>
<keyword evidence="2 3" id="KW-0378">Hydrolase</keyword>
<dbReference type="SUPFAM" id="SSF56601">
    <property type="entry name" value="beta-lactamase/transpeptidase-like"/>
    <property type="match status" value="1"/>
</dbReference>
<keyword evidence="3" id="KW-0645">Protease</keyword>
<dbReference type="RefSeq" id="WP_311350646.1">
    <property type="nucleotide sequence ID" value="NZ_JAVRHR010000002.1"/>
</dbReference>
<dbReference type="EC" id="3.4.16.4" evidence="3"/>
<gene>
    <name evidence="3" type="ORF">RM706_08590</name>
</gene>
<keyword evidence="3" id="KW-0121">Carboxypeptidase</keyword>
<accession>A0ABU3AA77</accession>
<evidence type="ECO:0000256" key="1">
    <source>
        <dbReference type="ARBA" id="ARBA00006096"/>
    </source>
</evidence>
<keyword evidence="4" id="KW-1185">Reference proteome</keyword>
<reference evidence="3 4" key="1">
    <citation type="submission" date="2023-09" db="EMBL/GenBank/DDBJ databases">
        <authorList>
            <person name="Rey-Velasco X."/>
        </authorList>
    </citation>
    <scope>NUCLEOTIDE SEQUENCE [LARGE SCALE GENOMIC DNA]</scope>
    <source>
        <strain evidence="3 4">F388</strain>
    </source>
</reference>
<evidence type="ECO:0000256" key="2">
    <source>
        <dbReference type="ARBA" id="ARBA00022801"/>
    </source>
</evidence>
<evidence type="ECO:0000313" key="3">
    <source>
        <dbReference type="EMBL" id="MDT0607084.1"/>
    </source>
</evidence>
<comment type="similarity">
    <text evidence="1">Belongs to the peptidase S13 family.</text>
</comment>
<dbReference type="PRINTS" id="PR00922">
    <property type="entry name" value="DADACBPTASE3"/>
</dbReference>
<proteinExistence type="inferred from homology"/>